<sequence>MWTKSAHLGRFLHGTAELDARPSVSVQNAGGPAVIAKDSNVGKTGQLNRAAQPLYKEKLHHIESQHCENLSNALAFSNQQNPSLLLCSLFSLPQMAISKASVVALVAVIVSVVATVASAQVEAPAPSPTSGSAAFSPSIVSAGVAAVAALVFGSALRI</sequence>
<comment type="caution">
    <text evidence="2">The sequence shown here is derived from an EMBL/GenBank/DDBJ whole genome shotgun (WGS) entry which is preliminary data.</text>
</comment>
<evidence type="ECO:0000256" key="1">
    <source>
        <dbReference type="SAM" id="Phobius"/>
    </source>
</evidence>
<keyword evidence="3" id="KW-1185">Reference proteome</keyword>
<evidence type="ECO:0000313" key="2">
    <source>
        <dbReference type="EMBL" id="KAG2300557.1"/>
    </source>
</evidence>
<name>A0A8X7V3B2_BRACI</name>
<reference evidence="2 3" key="1">
    <citation type="submission" date="2020-02" db="EMBL/GenBank/DDBJ databases">
        <authorList>
            <person name="Ma Q."/>
            <person name="Huang Y."/>
            <person name="Song X."/>
            <person name="Pei D."/>
        </authorList>
    </citation>
    <scope>NUCLEOTIDE SEQUENCE [LARGE SCALE GENOMIC DNA]</scope>
    <source>
        <strain evidence="2">Sxm20200214</strain>
        <tissue evidence="2">Leaf</tissue>
    </source>
</reference>
<dbReference type="AlphaFoldDB" id="A0A8X7V3B2"/>
<gene>
    <name evidence="2" type="ORF">Bca52824_037029</name>
</gene>
<proteinExistence type="predicted"/>
<evidence type="ECO:0000313" key="3">
    <source>
        <dbReference type="Proteomes" id="UP000886595"/>
    </source>
</evidence>
<accession>A0A8X7V3B2</accession>
<feature type="transmembrane region" description="Helical" evidence="1">
    <location>
        <begin position="133"/>
        <end position="156"/>
    </location>
</feature>
<organism evidence="2 3">
    <name type="scientific">Brassica carinata</name>
    <name type="common">Ethiopian mustard</name>
    <name type="synonym">Abyssinian cabbage</name>
    <dbReference type="NCBI Taxonomy" id="52824"/>
    <lineage>
        <taxon>Eukaryota</taxon>
        <taxon>Viridiplantae</taxon>
        <taxon>Streptophyta</taxon>
        <taxon>Embryophyta</taxon>
        <taxon>Tracheophyta</taxon>
        <taxon>Spermatophyta</taxon>
        <taxon>Magnoliopsida</taxon>
        <taxon>eudicotyledons</taxon>
        <taxon>Gunneridae</taxon>
        <taxon>Pentapetalae</taxon>
        <taxon>rosids</taxon>
        <taxon>malvids</taxon>
        <taxon>Brassicales</taxon>
        <taxon>Brassicaceae</taxon>
        <taxon>Brassiceae</taxon>
        <taxon>Brassica</taxon>
    </lineage>
</organism>
<dbReference type="Proteomes" id="UP000886595">
    <property type="component" value="Unassembled WGS sequence"/>
</dbReference>
<keyword evidence="1" id="KW-0472">Membrane</keyword>
<dbReference type="EMBL" id="JAAMPC010000008">
    <property type="protein sequence ID" value="KAG2300557.1"/>
    <property type="molecule type" value="Genomic_DNA"/>
</dbReference>
<feature type="transmembrane region" description="Helical" evidence="1">
    <location>
        <begin position="102"/>
        <end position="121"/>
    </location>
</feature>
<protein>
    <submittedName>
        <fullName evidence="2">Uncharacterized protein</fullName>
    </submittedName>
</protein>
<keyword evidence="1" id="KW-1133">Transmembrane helix</keyword>
<keyword evidence="1" id="KW-0812">Transmembrane</keyword>